<dbReference type="InterPro" id="IPR016181">
    <property type="entry name" value="Acyl_CoA_acyltransferase"/>
</dbReference>
<dbReference type="Proteomes" id="UP000187209">
    <property type="component" value="Unassembled WGS sequence"/>
</dbReference>
<organism evidence="1 2">
    <name type="scientific">Stentor coeruleus</name>
    <dbReference type="NCBI Taxonomy" id="5963"/>
    <lineage>
        <taxon>Eukaryota</taxon>
        <taxon>Sar</taxon>
        <taxon>Alveolata</taxon>
        <taxon>Ciliophora</taxon>
        <taxon>Postciliodesmatophora</taxon>
        <taxon>Heterotrichea</taxon>
        <taxon>Heterotrichida</taxon>
        <taxon>Stentoridae</taxon>
        <taxon>Stentor</taxon>
    </lineage>
</organism>
<protein>
    <recommendedName>
        <fullName evidence="3">N-acetyltransferase domain-containing protein</fullName>
    </recommendedName>
</protein>
<evidence type="ECO:0008006" key="3">
    <source>
        <dbReference type="Google" id="ProtNLM"/>
    </source>
</evidence>
<dbReference type="EMBL" id="MPUH01000948">
    <property type="protein sequence ID" value="OMJ71880.1"/>
    <property type="molecule type" value="Genomic_DNA"/>
</dbReference>
<gene>
    <name evidence="1" type="ORF">SteCoe_29795</name>
</gene>
<dbReference type="AlphaFoldDB" id="A0A1R2B5H2"/>
<dbReference type="Gene3D" id="3.40.630.30">
    <property type="match status" value="1"/>
</dbReference>
<dbReference type="OrthoDB" id="10442812at2759"/>
<dbReference type="SUPFAM" id="SSF55729">
    <property type="entry name" value="Acyl-CoA N-acyltransferases (Nat)"/>
    <property type="match status" value="1"/>
</dbReference>
<accession>A0A1R2B5H2</accession>
<reference evidence="1 2" key="1">
    <citation type="submission" date="2016-11" db="EMBL/GenBank/DDBJ databases">
        <title>The macronuclear genome of Stentor coeruleus: a giant cell with tiny introns.</title>
        <authorList>
            <person name="Slabodnick M."/>
            <person name="Ruby J.G."/>
            <person name="Reiff S.B."/>
            <person name="Swart E.C."/>
            <person name="Gosai S."/>
            <person name="Prabakaran S."/>
            <person name="Witkowska E."/>
            <person name="Larue G.E."/>
            <person name="Fisher S."/>
            <person name="Freeman R.M."/>
            <person name="Gunawardena J."/>
            <person name="Chu W."/>
            <person name="Stover N.A."/>
            <person name="Gregory B.D."/>
            <person name="Nowacki M."/>
            <person name="Derisi J."/>
            <person name="Roy S.W."/>
            <person name="Marshall W.F."/>
            <person name="Sood P."/>
        </authorList>
    </citation>
    <scope>NUCLEOTIDE SEQUENCE [LARGE SCALE GENOMIC DNA]</scope>
    <source>
        <strain evidence="1">WM001</strain>
    </source>
</reference>
<evidence type="ECO:0000313" key="2">
    <source>
        <dbReference type="Proteomes" id="UP000187209"/>
    </source>
</evidence>
<evidence type="ECO:0000313" key="1">
    <source>
        <dbReference type="EMBL" id="OMJ71880.1"/>
    </source>
</evidence>
<sequence length="241" mass="27270">MEAKRWEDIKEFVEKNPDQMEKFIAGASYKNSNGITFSKIPSDKEDEAFDMLTNVIVNNEPLAVKLQMSEPGFKKNVCQNLLKMSNYQDLSIGAFDGDKVVGVFMSVDWSNQKRNMPETKEDVDFWRNKMNPLFSFILMNNASNVKKSKILCHGITSGVLDEYTNKGIARNALALRLALAKSLGFSDYIIEAGYGASNAFKVYKHYMEFGSEMPFADFVFENRKPFGDSEGGYIVFCRSLA</sequence>
<name>A0A1R2B5H2_9CILI</name>
<proteinExistence type="predicted"/>
<comment type="caution">
    <text evidence="1">The sequence shown here is derived from an EMBL/GenBank/DDBJ whole genome shotgun (WGS) entry which is preliminary data.</text>
</comment>
<keyword evidence="2" id="KW-1185">Reference proteome</keyword>